<feature type="transmembrane region" description="Helical" evidence="1">
    <location>
        <begin position="45"/>
        <end position="66"/>
    </location>
</feature>
<accession>A0A1M5VCA2</accession>
<keyword evidence="3" id="KW-1185">Reference proteome</keyword>
<gene>
    <name evidence="2" type="ORF">SAMN04488044_3115</name>
</gene>
<dbReference type="AlphaFoldDB" id="A0A1M5VCA2"/>
<name>A0A1M5VCA2_9RHOB</name>
<keyword evidence="1" id="KW-0812">Transmembrane</keyword>
<evidence type="ECO:0000313" key="2">
    <source>
        <dbReference type="EMBL" id="SHH72902.1"/>
    </source>
</evidence>
<dbReference type="Proteomes" id="UP000184211">
    <property type="component" value="Unassembled WGS sequence"/>
</dbReference>
<sequence length="123" mass="13613">MTNNDDLEKMIKAALTGQDREILEGTEELGWFALGLKQFSGKLGWVTWVLMVVQTTMFIAGAYFGIKFLNASELLPAVKNGIGSAVLLLMATQIKMSLMPQMQADRVIREVKRLQLLIASHGT</sequence>
<protein>
    <submittedName>
        <fullName evidence="2">Uncharacterized protein</fullName>
    </submittedName>
</protein>
<keyword evidence="1" id="KW-0472">Membrane</keyword>
<reference evidence="3" key="1">
    <citation type="submission" date="2016-11" db="EMBL/GenBank/DDBJ databases">
        <authorList>
            <person name="Varghese N."/>
            <person name="Submissions S."/>
        </authorList>
    </citation>
    <scope>NUCLEOTIDE SEQUENCE [LARGE SCALE GENOMIC DNA]</scope>
    <source>
        <strain evidence="3">DSM 28223</strain>
    </source>
</reference>
<dbReference type="EMBL" id="FQWM01000008">
    <property type="protein sequence ID" value="SHH72902.1"/>
    <property type="molecule type" value="Genomic_DNA"/>
</dbReference>
<evidence type="ECO:0000256" key="1">
    <source>
        <dbReference type="SAM" id="Phobius"/>
    </source>
</evidence>
<organism evidence="2 3">
    <name type="scientific">Cognatishimia maritima</name>
    <dbReference type="NCBI Taxonomy" id="870908"/>
    <lineage>
        <taxon>Bacteria</taxon>
        <taxon>Pseudomonadati</taxon>
        <taxon>Pseudomonadota</taxon>
        <taxon>Alphaproteobacteria</taxon>
        <taxon>Rhodobacterales</taxon>
        <taxon>Paracoccaceae</taxon>
        <taxon>Cognatishimia</taxon>
    </lineage>
</organism>
<dbReference type="OrthoDB" id="8447559at2"/>
<keyword evidence="1" id="KW-1133">Transmembrane helix</keyword>
<proteinExistence type="predicted"/>
<evidence type="ECO:0000313" key="3">
    <source>
        <dbReference type="Proteomes" id="UP000184211"/>
    </source>
</evidence>
<dbReference type="RefSeq" id="WP_072793950.1">
    <property type="nucleotide sequence ID" value="NZ_FQWM01000008.1"/>
</dbReference>
<dbReference type="Pfam" id="PF20556">
    <property type="entry name" value="DUF6768"/>
    <property type="match status" value="1"/>
</dbReference>
<dbReference type="InterPro" id="IPR046659">
    <property type="entry name" value="DUF6768"/>
</dbReference>
<dbReference type="STRING" id="870908.SAMN04488044_3115"/>